<accession>A0A1V0GR56</accession>
<dbReference type="STRING" id="147645.A6J80_07940"/>
<dbReference type="EMBL" id="CP020442">
    <property type="protein sequence ID" value="ARC36321.1"/>
    <property type="molecule type" value="Genomic_DNA"/>
</dbReference>
<dbReference type="Proteomes" id="UP000191257">
    <property type="component" value="Chromosome"/>
</dbReference>
<dbReference type="eggNOG" id="ENOG50307R7">
    <property type="taxonomic scope" value="Bacteria"/>
</dbReference>
<keyword evidence="1" id="KW-0732">Signal</keyword>
<proteinExistence type="predicted"/>
<reference evidence="2" key="1">
    <citation type="submission" date="2017-12" db="EMBL/GenBank/DDBJ databases">
        <title>FDA dAtabase for Regulatory Grade micrObial Sequences (FDA-ARGOS): Supporting development and validation of Infectious Disease Dx tests.</title>
        <authorList>
            <person name="Campos J."/>
            <person name="Goldberg B."/>
            <person name="Tallon L."/>
            <person name="Sadzewicz L."/>
            <person name="Sengamalay N."/>
            <person name="Ott S."/>
            <person name="Godinez A."/>
            <person name="Nagaraj S."/>
            <person name="Vyas G."/>
            <person name="Aluvathingal J."/>
            <person name="Nadendla S."/>
            <person name="Geyer C."/>
            <person name="Nandy P."/>
            <person name="Hobson J."/>
            <person name="Sichtig H."/>
        </authorList>
    </citation>
    <scope>NUCLEOTIDE SEQUENCE</scope>
    <source>
        <strain evidence="2">FDAARGOS_252</strain>
    </source>
</reference>
<feature type="chain" id="PRO_5012640457" evidence="1">
    <location>
        <begin position="20"/>
        <end position="247"/>
    </location>
</feature>
<dbReference type="AlphaFoldDB" id="A0A1V0GR56"/>
<evidence type="ECO:0000313" key="3">
    <source>
        <dbReference type="Proteomes" id="UP000191257"/>
    </source>
</evidence>
<dbReference type="KEGG" id="pye:A6J80_07940"/>
<name>A0A1V0GR56_9RHOB</name>
<evidence type="ECO:0000256" key="1">
    <source>
        <dbReference type="SAM" id="SignalP"/>
    </source>
</evidence>
<gene>
    <name evidence="2" type="ORF">A6J80_07940</name>
</gene>
<dbReference type="RefSeq" id="WP_080621077.1">
    <property type="nucleotide sequence ID" value="NZ_CAWMZI010000001.1"/>
</dbReference>
<evidence type="ECO:0000313" key="2">
    <source>
        <dbReference type="EMBL" id="ARC36321.1"/>
    </source>
</evidence>
<sequence>MSRRVACCLSLILALLAQAAAAGPWPRAEDAVFVALSTERDRDDNSYSSLYAEYGLSPRSTLGFELGHSNAGETSAMVWLQRALDRGKGADRIVLSTGTGAIRRDGELIPQAQVGAAWGRGLDSVPGLRRIPGGGWLAVDARVKVAGAMKDQAEIEALAAQGAGLLSYLTPETVAKAELTLGWHATDGLMLVNQLRLEERDDTGFSSKLVVSVVGDLLGPAKLELGVIGPLSGQGEQAIKIGTWFEF</sequence>
<organism evidence="2 3">
    <name type="scientific">Paracoccus yeei</name>
    <dbReference type="NCBI Taxonomy" id="147645"/>
    <lineage>
        <taxon>Bacteria</taxon>
        <taxon>Pseudomonadati</taxon>
        <taxon>Pseudomonadota</taxon>
        <taxon>Alphaproteobacteria</taxon>
        <taxon>Rhodobacterales</taxon>
        <taxon>Paracoccaceae</taxon>
        <taxon>Paracoccus</taxon>
    </lineage>
</organism>
<keyword evidence="3" id="KW-1185">Reference proteome</keyword>
<feature type="signal peptide" evidence="1">
    <location>
        <begin position="1"/>
        <end position="19"/>
    </location>
</feature>
<protein>
    <submittedName>
        <fullName evidence="2">Uncharacterized protein</fullName>
    </submittedName>
</protein>